<keyword evidence="2" id="KW-1185">Reference proteome</keyword>
<dbReference type="Proteomes" id="UP000235145">
    <property type="component" value="Unassembled WGS sequence"/>
</dbReference>
<reference evidence="1 2" key="1">
    <citation type="journal article" date="2017" name="Nat. Commun.">
        <title>Genome assembly with in vitro proximity ligation data and whole-genome triplication in lettuce.</title>
        <authorList>
            <person name="Reyes-Chin-Wo S."/>
            <person name="Wang Z."/>
            <person name="Yang X."/>
            <person name="Kozik A."/>
            <person name="Arikit S."/>
            <person name="Song C."/>
            <person name="Xia L."/>
            <person name="Froenicke L."/>
            <person name="Lavelle D.O."/>
            <person name="Truco M.J."/>
            <person name="Xia R."/>
            <person name="Zhu S."/>
            <person name="Xu C."/>
            <person name="Xu H."/>
            <person name="Xu X."/>
            <person name="Cox K."/>
            <person name="Korf I."/>
            <person name="Meyers B.C."/>
            <person name="Michelmore R.W."/>
        </authorList>
    </citation>
    <scope>NUCLEOTIDE SEQUENCE [LARGE SCALE GENOMIC DNA]</scope>
    <source>
        <strain evidence="2">cv. Salinas</strain>
        <tissue evidence="1">Seedlings</tissue>
    </source>
</reference>
<dbReference type="AlphaFoldDB" id="A0A9R1W9P1"/>
<accession>A0A9R1W9P1</accession>
<organism evidence="1 2">
    <name type="scientific">Lactuca sativa</name>
    <name type="common">Garden lettuce</name>
    <dbReference type="NCBI Taxonomy" id="4236"/>
    <lineage>
        <taxon>Eukaryota</taxon>
        <taxon>Viridiplantae</taxon>
        <taxon>Streptophyta</taxon>
        <taxon>Embryophyta</taxon>
        <taxon>Tracheophyta</taxon>
        <taxon>Spermatophyta</taxon>
        <taxon>Magnoliopsida</taxon>
        <taxon>eudicotyledons</taxon>
        <taxon>Gunneridae</taxon>
        <taxon>Pentapetalae</taxon>
        <taxon>asterids</taxon>
        <taxon>campanulids</taxon>
        <taxon>Asterales</taxon>
        <taxon>Asteraceae</taxon>
        <taxon>Cichorioideae</taxon>
        <taxon>Cichorieae</taxon>
        <taxon>Lactucinae</taxon>
        <taxon>Lactuca</taxon>
    </lineage>
</organism>
<comment type="caution">
    <text evidence="1">The sequence shown here is derived from an EMBL/GenBank/DDBJ whole genome shotgun (WGS) entry which is preliminary data.</text>
</comment>
<proteinExistence type="predicted"/>
<sequence length="130" mass="14711">MRDIQHRCVENIIKTRNCLTNFNIDPKEIVSWNSIDCYWVSDFVRKGQSHSRYCVSFGGPNGAESHQALEVRGVQIPSINCGYCLNGVKSADHKCEFAVIVRNWIMNWCGINPGGIDNLDTLLHIVANWS</sequence>
<gene>
    <name evidence="1" type="ORF">LSAT_V11C200058450</name>
</gene>
<protein>
    <submittedName>
        <fullName evidence="1">Uncharacterized protein</fullName>
    </submittedName>
</protein>
<name>A0A9R1W9P1_LACSA</name>
<dbReference type="EMBL" id="NBSK02000002">
    <property type="protein sequence ID" value="KAJ0222592.1"/>
    <property type="molecule type" value="Genomic_DNA"/>
</dbReference>
<evidence type="ECO:0000313" key="2">
    <source>
        <dbReference type="Proteomes" id="UP000235145"/>
    </source>
</evidence>
<evidence type="ECO:0000313" key="1">
    <source>
        <dbReference type="EMBL" id="KAJ0222592.1"/>
    </source>
</evidence>